<evidence type="ECO:0000313" key="3">
    <source>
        <dbReference type="Proteomes" id="UP001183202"/>
    </source>
</evidence>
<evidence type="ECO:0000259" key="1">
    <source>
        <dbReference type="Pfam" id="PF12697"/>
    </source>
</evidence>
<sequence>MTFVLIPGAGGEAWYWHRLVAELERRGHDAVAVDLPAGDDGAGWAEYAAAVVAAAGDLDDVVLVAQSMGGFTAPLVCDRLPVQQLVLLNAMIPAPGETGGAWWENTGQSTAQAEFAAAEGRVAGDGIDVMVDFFHDVPDDVTAEAMDRGDPAQSMTPFTQPFPLDRWPDIPTRVLAGRDDRLFPLKFQRRVARERLGLPTDEIPGGHLVALSRPGELAERLAAYAS</sequence>
<protein>
    <submittedName>
        <fullName evidence="2">Alpha/beta fold hydrolase</fullName>
    </submittedName>
</protein>
<gene>
    <name evidence="2" type="ORF">RM445_00810</name>
</gene>
<keyword evidence="3" id="KW-1185">Reference proteome</keyword>
<dbReference type="Proteomes" id="UP001183202">
    <property type="component" value="Unassembled WGS sequence"/>
</dbReference>
<dbReference type="InterPro" id="IPR052897">
    <property type="entry name" value="Sec-Metab_Biosynth_Hydrolase"/>
</dbReference>
<dbReference type="InterPro" id="IPR000073">
    <property type="entry name" value="AB_hydrolase_1"/>
</dbReference>
<evidence type="ECO:0000313" key="2">
    <source>
        <dbReference type="EMBL" id="MDT0348063.1"/>
    </source>
</evidence>
<dbReference type="Pfam" id="PF12697">
    <property type="entry name" value="Abhydrolase_6"/>
    <property type="match status" value="1"/>
</dbReference>
<reference evidence="3" key="1">
    <citation type="submission" date="2023-07" db="EMBL/GenBank/DDBJ databases">
        <title>30 novel species of actinomycetes from the DSMZ collection.</title>
        <authorList>
            <person name="Nouioui I."/>
        </authorList>
    </citation>
    <scope>NUCLEOTIDE SEQUENCE [LARGE SCALE GENOMIC DNA]</scope>
    <source>
        <strain evidence="3">DSM 45834</strain>
    </source>
</reference>
<dbReference type="SUPFAM" id="SSF53474">
    <property type="entry name" value="alpha/beta-Hydrolases"/>
    <property type="match status" value="1"/>
</dbReference>
<dbReference type="PANTHER" id="PTHR37017">
    <property type="entry name" value="AB HYDROLASE-1 DOMAIN-CONTAINING PROTEIN-RELATED"/>
    <property type="match status" value="1"/>
</dbReference>
<accession>A0ABU2N2C5</accession>
<name>A0ABU2N2C5_9PSEU</name>
<feature type="domain" description="AB hydrolase-1" evidence="1">
    <location>
        <begin position="3"/>
        <end position="219"/>
    </location>
</feature>
<dbReference type="PANTHER" id="PTHR37017:SF11">
    <property type="entry name" value="ESTERASE_LIPASE_THIOESTERASE DOMAIN-CONTAINING PROTEIN"/>
    <property type="match status" value="1"/>
</dbReference>
<dbReference type="InterPro" id="IPR029058">
    <property type="entry name" value="AB_hydrolase_fold"/>
</dbReference>
<keyword evidence="2" id="KW-0378">Hydrolase</keyword>
<dbReference type="Gene3D" id="3.40.50.1820">
    <property type="entry name" value="alpha/beta hydrolase"/>
    <property type="match status" value="1"/>
</dbReference>
<dbReference type="RefSeq" id="WP_311553962.1">
    <property type="nucleotide sequence ID" value="NZ_JAVREJ010000001.1"/>
</dbReference>
<organism evidence="2 3">
    <name type="scientific">Pseudonocardia charpentierae</name>
    <dbReference type="NCBI Taxonomy" id="3075545"/>
    <lineage>
        <taxon>Bacteria</taxon>
        <taxon>Bacillati</taxon>
        <taxon>Actinomycetota</taxon>
        <taxon>Actinomycetes</taxon>
        <taxon>Pseudonocardiales</taxon>
        <taxon>Pseudonocardiaceae</taxon>
        <taxon>Pseudonocardia</taxon>
    </lineage>
</organism>
<dbReference type="GO" id="GO:0016787">
    <property type="term" value="F:hydrolase activity"/>
    <property type="evidence" value="ECO:0007669"/>
    <property type="project" value="UniProtKB-KW"/>
</dbReference>
<dbReference type="EMBL" id="JAVREJ010000001">
    <property type="protein sequence ID" value="MDT0348063.1"/>
    <property type="molecule type" value="Genomic_DNA"/>
</dbReference>
<proteinExistence type="predicted"/>
<comment type="caution">
    <text evidence="2">The sequence shown here is derived from an EMBL/GenBank/DDBJ whole genome shotgun (WGS) entry which is preliminary data.</text>
</comment>